<dbReference type="AlphaFoldDB" id="A0A7W6DSI4"/>
<reference evidence="1 2" key="1">
    <citation type="submission" date="2020-08" db="EMBL/GenBank/DDBJ databases">
        <title>Genomic Encyclopedia of Type Strains, Phase IV (KMG-IV): sequencing the most valuable type-strain genomes for metagenomic binning, comparative biology and taxonomic classification.</title>
        <authorList>
            <person name="Goeker M."/>
        </authorList>
    </citation>
    <scope>NUCLEOTIDE SEQUENCE [LARGE SCALE GENOMIC DNA]</scope>
    <source>
        <strain evidence="1 2">DSM 102235</strain>
    </source>
</reference>
<accession>A0A7W6DSI4</accession>
<evidence type="ECO:0000313" key="2">
    <source>
        <dbReference type="Proteomes" id="UP000541426"/>
    </source>
</evidence>
<proteinExistence type="predicted"/>
<dbReference type="RefSeq" id="WP_344716359.1">
    <property type="nucleotide sequence ID" value="NZ_BAABBZ010000007.1"/>
</dbReference>
<evidence type="ECO:0000313" key="1">
    <source>
        <dbReference type="EMBL" id="MBB3985890.1"/>
    </source>
</evidence>
<name>A0A7W6DSI4_9RHOB</name>
<gene>
    <name evidence="1" type="ORF">GGQ68_002228</name>
</gene>
<comment type="caution">
    <text evidence="1">The sequence shown here is derived from an EMBL/GenBank/DDBJ whole genome shotgun (WGS) entry which is preliminary data.</text>
</comment>
<sequence length="59" mass="6452">MALPNVTNIRQFGNGLFSFMFAFDAHPHKPPQNAGLDVRFSSLGQKLARSIDCHPSPAV</sequence>
<dbReference type="EMBL" id="JACIEJ010000005">
    <property type="protein sequence ID" value="MBB3985890.1"/>
    <property type="molecule type" value="Genomic_DNA"/>
</dbReference>
<keyword evidence="2" id="KW-1185">Reference proteome</keyword>
<dbReference type="Proteomes" id="UP000541426">
    <property type="component" value="Unassembled WGS sequence"/>
</dbReference>
<protein>
    <submittedName>
        <fullName evidence="1">Uncharacterized protein</fullName>
    </submittedName>
</protein>
<organism evidence="1 2">
    <name type="scientific">Sagittula marina</name>
    <dbReference type="NCBI Taxonomy" id="943940"/>
    <lineage>
        <taxon>Bacteria</taxon>
        <taxon>Pseudomonadati</taxon>
        <taxon>Pseudomonadota</taxon>
        <taxon>Alphaproteobacteria</taxon>
        <taxon>Rhodobacterales</taxon>
        <taxon>Roseobacteraceae</taxon>
        <taxon>Sagittula</taxon>
    </lineage>
</organism>